<protein>
    <recommendedName>
        <fullName evidence="5">SbsA Ig-like domain-containing protein</fullName>
    </recommendedName>
</protein>
<comment type="caution">
    <text evidence="3">The sequence shown here is derived from an EMBL/GenBank/DDBJ whole genome shotgun (WGS) entry which is preliminary data.</text>
</comment>
<feature type="region of interest" description="Disordered" evidence="1">
    <location>
        <begin position="111"/>
        <end position="158"/>
    </location>
</feature>
<evidence type="ECO:0000313" key="3">
    <source>
        <dbReference type="EMBL" id="MCK2034817.1"/>
    </source>
</evidence>
<reference evidence="3 4" key="1">
    <citation type="submission" date="2021-06" db="EMBL/GenBank/DDBJ databases">
        <title>Genome-based taxonomic framework of Microbacterium strains isolated from marine environment, the description of four new species and reclassification of four preexisting species.</title>
        <authorList>
            <person name="Lee S.D."/>
            <person name="Kim S.-M."/>
            <person name="Byeon Y.-S."/>
            <person name="Yang H.L."/>
            <person name="Kim I.S."/>
        </authorList>
    </citation>
    <scope>NUCLEOTIDE SEQUENCE [LARGE SCALE GENOMIC DNA]</scope>
    <source>
        <strain evidence="3 4">SSW1-49</strain>
    </source>
</reference>
<keyword evidence="4" id="KW-1185">Reference proteome</keyword>
<dbReference type="Proteomes" id="UP001300096">
    <property type="component" value="Unassembled WGS sequence"/>
</dbReference>
<dbReference type="EMBL" id="JAHWXN010000001">
    <property type="protein sequence ID" value="MCK2034817.1"/>
    <property type="molecule type" value="Genomic_DNA"/>
</dbReference>
<dbReference type="SUPFAM" id="SSF69322">
    <property type="entry name" value="Tricorn protease domain 2"/>
    <property type="match status" value="1"/>
</dbReference>
<evidence type="ECO:0000313" key="4">
    <source>
        <dbReference type="Proteomes" id="UP001300096"/>
    </source>
</evidence>
<feature type="region of interest" description="Disordered" evidence="1">
    <location>
        <begin position="1"/>
        <end position="73"/>
    </location>
</feature>
<name>A0ABT0FAR8_9MICO</name>
<gene>
    <name evidence="3" type="ORF">KZC51_01600</name>
</gene>
<feature type="transmembrane region" description="Helical" evidence="2">
    <location>
        <begin position="163"/>
        <end position="187"/>
    </location>
</feature>
<evidence type="ECO:0008006" key="5">
    <source>
        <dbReference type="Google" id="ProtNLM"/>
    </source>
</evidence>
<feature type="compositionally biased region" description="Basic and acidic residues" evidence="1">
    <location>
        <begin position="7"/>
        <end position="27"/>
    </location>
</feature>
<evidence type="ECO:0000256" key="2">
    <source>
        <dbReference type="SAM" id="Phobius"/>
    </source>
</evidence>
<accession>A0ABT0FAR8</accession>
<sequence length="612" mass="64005">MPAVPRTRAEMRAAREAAEAAEAERISRAVAHTEQAAPDAARPDDSADDAAARDAAAREEAVRRAGDREIAEQEAAARKMAAFEAAARDDVESTALPAIPLATEPVIVGVQPETPGAEPEGSQTPAAEDETGAAEGSGSDDTSASVRESRTAAPTRTSSSRRFVLTLAAVLGVLVLVGTGFGIVSLMQGPRVTNVQSDAAQAIESSGSRVILTANQSLAAIDPAQVTVEPAAPFTVDASGRSIGIRFTVPLDDDTEYTIRVSDVVGAGGGPKTDLTTTVTTPPSSFFLLRRDVDGEDKIFRTDLTGDGSVVFSADKINDFRATSTQLVVAVEEDEGSKLLVMNRDGSDPRELELPGVGYVRAVQVSERGGLVGYSYSDRQLSDTEGRASVLVTQSLKGDDKPQVIEVADKEASVFAWQFVPDSAAVLFLDFDGALSLVDRSSDAGVQSLGLAANIQGVSRGTYTAIVERLDGTVVELNLTDGSEVPLAASDPDYGTATTITPFPGGTLRHVVARNENGIPTGQAIIRVGDDGAAEPLVEVAATDSILQACASPSGQYAAVVIAPDLANNPYDEMLLPLPQNMETHLLDLRTGKEIVALTGFDLSWCQTAPRF</sequence>
<organism evidence="3 4">
    <name type="scientific">Microbacterium croceum</name>
    <dbReference type="NCBI Taxonomy" id="2851645"/>
    <lineage>
        <taxon>Bacteria</taxon>
        <taxon>Bacillati</taxon>
        <taxon>Actinomycetota</taxon>
        <taxon>Actinomycetes</taxon>
        <taxon>Micrococcales</taxon>
        <taxon>Microbacteriaceae</taxon>
        <taxon>Microbacterium</taxon>
    </lineage>
</organism>
<feature type="compositionally biased region" description="Basic and acidic residues" evidence="1">
    <location>
        <begin position="41"/>
        <end position="73"/>
    </location>
</feature>
<keyword evidence="2" id="KW-1133">Transmembrane helix</keyword>
<keyword evidence="2" id="KW-0472">Membrane</keyword>
<keyword evidence="2" id="KW-0812">Transmembrane</keyword>
<evidence type="ECO:0000256" key="1">
    <source>
        <dbReference type="SAM" id="MobiDB-lite"/>
    </source>
</evidence>
<proteinExistence type="predicted"/>